<sequence>MATRTNYDIRTWRQQRVEALASLKVQWQNRRQPTPVRMARGLRRRGQQAGDSTARELKPLGRERKMAGELGREEAPAMELGTKTRAHRRCVGAQGGWRDTGNLSCGARHWQGPRKS</sequence>
<dbReference type="Proteomes" id="UP000251960">
    <property type="component" value="Chromosome 1"/>
</dbReference>
<protein>
    <submittedName>
        <fullName evidence="2">Uncharacterized protein</fullName>
    </submittedName>
</protein>
<gene>
    <name evidence="2" type="ORF">Zm00014a_010383</name>
</gene>
<feature type="region of interest" description="Disordered" evidence="1">
    <location>
        <begin position="41"/>
        <end position="116"/>
    </location>
</feature>
<comment type="caution">
    <text evidence="2">The sequence shown here is derived from an EMBL/GenBank/DDBJ whole genome shotgun (WGS) entry which is preliminary data.</text>
</comment>
<feature type="compositionally biased region" description="Basic and acidic residues" evidence="1">
    <location>
        <begin position="53"/>
        <end position="75"/>
    </location>
</feature>
<organism evidence="2">
    <name type="scientific">Zea mays</name>
    <name type="common">Maize</name>
    <dbReference type="NCBI Taxonomy" id="4577"/>
    <lineage>
        <taxon>Eukaryota</taxon>
        <taxon>Viridiplantae</taxon>
        <taxon>Streptophyta</taxon>
        <taxon>Embryophyta</taxon>
        <taxon>Tracheophyta</taxon>
        <taxon>Spermatophyta</taxon>
        <taxon>Magnoliopsida</taxon>
        <taxon>Liliopsida</taxon>
        <taxon>Poales</taxon>
        <taxon>Poaceae</taxon>
        <taxon>PACMAD clade</taxon>
        <taxon>Panicoideae</taxon>
        <taxon>Andropogonodae</taxon>
        <taxon>Andropogoneae</taxon>
        <taxon>Tripsacinae</taxon>
        <taxon>Zea</taxon>
    </lineage>
</organism>
<reference evidence="2" key="1">
    <citation type="journal article" date="2018" name="Nat. Genet.">
        <title>Extensive intraspecific gene order and gene structural variations between Mo17 and other maize genomes.</title>
        <authorList>
            <person name="Sun S."/>
            <person name="Zhou Y."/>
            <person name="Chen J."/>
            <person name="Shi J."/>
            <person name="Zhao H."/>
            <person name="Zhao H."/>
            <person name="Song W."/>
            <person name="Zhang M."/>
            <person name="Cui Y."/>
            <person name="Dong X."/>
            <person name="Liu H."/>
            <person name="Ma X."/>
            <person name="Jiao Y."/>
            <person name="Wang B."/>
            <person name="Wei X."/>
            <person name="Stein J.C."/>
            <person name="Glaubitz J.C."/>
            <person name="Lu F."/>
            <person name="Yu G."/>
            <person name="Liang C."/>
            <person name="Fengler K."/>
            <person name="Li B."/>
            <person name="Rafalski A."/>
            <person name="Schnable P.S."/>
            <person name="Ware D.H."/>
            <person name="Buckler E.S."/>
            <person name="Lai J."/>
        </authorList>
    </citation>
    <scope>NUCLEOTIDE SEQUENCE [LARGE SCALE GENOMIC DNA]</scope>
    <source>
        <tissue evidence="2">Seedling</tissue>
    </source>
</reference>
<proteinExistence type="predicted"/>
<accession>A0A317YGG8</accession>
<evidence type="ECO:0000313" key="2">
    <source>
        <dbReference type="EMBL" id="PWZ57236.1"/>
    </source>
</evidence>
<dbReference type="EMBL" id="NCVQ01000001">
    <property type="protein sequence ID" value="PWZ57236.1"/>
    <property type="molecule type" value="Genomic_DNA"/>
</dbReference>
<name>A0A317YGG8_MAIZE</name>
<dbReference type="AlphaFoldDB" id="A0A317YGG8"/>
<evidence type="ECO:0000256" key="1">
    <source>
        <dbReference type="SAM" id="MobiDB-lite"/>
    </source>
</evidence>